<organism evidence="1 2">
    <name type="scientific">Pedococcus aerophilus</name>
    <dbReference type="NCBI Taxonomy" id="436356"/>
    <lineage>
        <taxon>Bacteria</taxon>
        <taxon>Bacillati</taxon>
        <taxon>Actinomycetota</taxon>
        <taxon>Actinomycetes</taxon>
        <taxon>Micrococcales</taxon>
        <taxon>Intrasporangiaceae</taxon>
        <taxon>Pedococcus</taxon>
    </lineage>
</organism>
<sequence>MANYLLALSREDGHEALGQAIDEVGAQFPDDHARSVLPGGWRLDWLARHATGDLMPEGQGLFTGVAYDDDAEGLYFGRSGWGSRGARVWADDDLPGCHVIGSWRGDRLRVTTDLYRMMPLFTTSAAGLVLVSDSAALLLRLRRRLGLPCTPDATVIGAMRWPNAMSAQLMSTRTPVQEITYVAVGQRVEVDLTDPCARAEVVTRPMREVFAWDGQSYGDTIRHGASRIASIIHTVATLGPEAARLSLSGGKDSRICLAAALLSPVGRDSARFTCTNTLPQHQRDAEVVQQLSETFGFPLGSRFPAVPRSAEIWRVRDPMGLWSLDSALTYYPVKLQAYGLRAKGQFAIAGFGSELYKGNYGLRSVKTIADSIATRFPDMAEDFDATCSDYLTRVGIDPADPLSAEWHYLGMRNALHGGRFVPVSKLGIRPLQQRSLVGLSKLAAQDRPAEMSGPKDITEDLMATMGPALAAHPFDRPAKDRDPEWVTERLRVIGGALTSDDLSTYAVHGDPETVQDGPVPALSALGADGQEPGAITRERVQARFEVAAAAVGDSDFATDWVQIVDDARLELADPAVPVGQARGMAGRVLSLGELLR</sequence>
<evidence type="ECO:0000313" key="2">
    <source>
        <dbReference type="Proteomes" id="UP001501326"/>
    </source>
</evidence>
<dbReference type="Proteomes" id="UP001501326">
    <property type="component" value="Unassembled WGS sequence"/>
</dbReference>
<accession>A0ABN3UPJ5</accession>
<reference evidence="1 2" key="1">
    <citation type="journal article" date="2019" name="Int. J. Syst. Evol. Microbiol.">
        <title>The Global Catalogue of Microorganisms (GCM) 10K type strain sequencing project: providing services to taxonomists for standard genome sequencing and annotation.</title>
        <authorList>
            <consortium name="The Broad Institute Genomics Platform"/>
            <consortium name="The Broad Institute Genome Sequencing Center for Infectious Disease"/>
            <person name="Wu L."/>
            <person name="Ma J."/>
        </authorList>
    </citation>
    <scope>NUCLEOTIDE SEQUENCE [LARGE SCALE GENOMIC DNA]</scope>
    <source>
        <strain evidence="1 2">JCM 16378</strain>
    </source>
</reference>
<gene>
    <name evidence="1" type="ORF">GCM10009867_22380</name>
</gene>
<protein>
    <recommendedName>
        <fullName evidence="3">Asparagine synthetase domain-containing protein</fullName>
    </recommendedName>
</protein>
<evidence type="ECO:0000313" key="1">
    <source>
        <dbReference type="EMBL" id="GAA2736862.1"/>
    </source>
</evidence>
<proteinExistence type="predicted"/>
<comment type="caution">
    <text evidence="1">The sequence shown here is derived from an EMBL/GenBank/DDBJ whole genome shotgun (WGS) entry which is preliminary data.</text>
</comment>
<dbReference type="EMBL" id="BAAARN010000001">
    <property type="protein sequence ID" value="GAA2736862.1"/>
    <property type="molecule type" value="Genomic_DNA"/>
</dbReference>
<keyword evidence="2" id="KW-1185">Reference proteome</keyword>
<dbReference type="RefSeq" id="WP_344193160.1">
    <property type="nucleotide sequence ID" value="NZ_BAAARN010000001.1"/>
</dbReference>
<name>A0ABN3UPJ5_9MICO</name>
<evidence type="ECO:0008006" key="3">
    <source>
        <dbReference type="Google" id="ProtNLM"/>
    </source>
</evidence>